<dbReference type="eggNOG" id="KOG0098">
    <property type="taxonomic scope" value="Eukaryota"/>
</dbReference>
<dbReference type="Proteomes" id="UP000001593">
    <property type="component" value="Unassembled WGS sequence"/>
</dbReference>
<dbReference type="InterPro" id="IPR025662">
    <property type="entry name" value="Sigma_54_int_dom_ATP-bd_1"/>
</dbReference>
<keyword evidence="4" id="KW-0342">GTP-binding</keyword>
<evidence type="ECO:0000256" key="4">
    <source>
        <dbReference type="ARBA" id="ARBA00023134"/>
    </source>
</evidence>
<dbReference type="Pfam" id="PF00071">
    <property type="entry name" value="Ras"/>
    <property type="match status" value="1"/>
</dbReference>
<dbReference type="KEGG" id="nve:5508565"/>
<dbReference type="SMART" id="SM00175">
    <property type="entry name" value="RAB"/>
    <property type="match status" value="1"/>
</dbReference>
<dbReference type="GO" id="GO:0016192">
    <property type="term" value="P:vesicle-mediated transport"/>
    <property type="evidence" value="ECO:0000318"/>
    <property type="project" value="GO_Central"/>
</dbReference>
<keyword evidence="1" id="KW-0813">Transport</keyword>
<dbReference type="Gene3D" id="3.40.50.300">
    <property type="entry name" value="P-loop containing nucleotide triphosphate hydrolases"/>
    <property type="match status" value="1"/>
</dbReference>
<dbReference type="CDD" id="cd00154">
    <property type="entry name" value="Rab"/>
    <property type="match status" value="1"/>
</dbReference>
<dbReference type="HOGENOM" id="CLU_041217_23_1_1"/>
<evidence type="ECO:0000313" key="5">
    <source>
        <dbReference type="EMBL" id="EDO37050.1"/>
    </source>
</evidence>
<accession>A7SGW2</accession>
<protein>
    <submittedName>
        <fullName evidence="5">Uncharacterized protein</fullName>
    </submittedName>
</protein>
<dbReference type="InterPro" id="IPR050227">
    <property type="entry name" value="Rab"/>
</dbReference>
<sequence length="217" mass="24309">MSGQNSRSPAIPLYKIVLVGDTGVGKTSIFLRYERNYFSRHRTSSFGVDKCTKEISVDDQLCKLNIWDTAGLERTGSLTSHYYHLAQSIIFVYSVESLASLTALHHWIQDAEQYAPNAKKFLAGNKNDLDKDDWEVYEGILQRFMDNKEFALKFDISALSGDGVCEMFKSISRHLLQRNVKPSLPATDGFSVPDLSQEDSLDLRKSMTSESGSGCSC</sequence>
<dbReference type="GO" id="GO:0005525">
    <property type="term" value="F:GTP binding"/>
    <property type="evidence" value="ECO:0000318"/>
    <property type="project" value="GO_Central"/>
</dbReference>
<dbReference type="PRINTS" id="PR00449">
    <property type="entry name" value="RASTRNSFRMNG"/>
</dbReference>
<dbReference type="InParanoid" id="A7SGW2"/>
<gene>
    <name evidence="5" type="ORF">NEMVEDRAFT_v1g170518</name>
</gene>
<dbReference type="PROSITE" id="PS00675">
    <property type="entry name" value="SIGMA54_INTERACT_1"/>
    <property type="match status" value="1"/>
</dbReference>
<dbReference type="GO" id="GO:0003924">
    <property type="term" value="F:GTPase activity"/>
    <property type="evidence" value="ECO:0000318"/>
    <property type="project" value="GO_Central"/>
</dbReference>
<dbReference type="SMART" id="SM00174">
    <property type="entry name" value="RHO"/>
    <property type="match status" value="1"/>
</dbReference>
<evidence type="ECO:0000256" key="2">
    <source>
        <dbReference type="ARBA" id="ARBA00022741"/>
    </source>
</evidence>
<dbReference type="PhylomeDB" id="A7SGW2"/>
<dbReference type="PROSITE" id="PS51419">
    <property type="entry name" value="RAB"/>
    <property type="match status" value="1"/>
</dbReference>
<dbReference type="OMA" id="ISHWIED"/>
<dbReference type="SUPFAM" id="SSF52540">
    <property type="entry name" value="P-loop containing nucleoside triphosphate hydrolases"/>
    <property type="match status" value="1"/>
</dbReference>
<evidence type="ECO:0000256" key="3">
    <source>
        <dbReference type="ARBA" id="ARBA00022927"/>
    </source>
</evidence>
<dbReference type="SMART" id="SM00176">
    <property type="entry name" value="RAN"/>
    <property type="match status" value="1"/>
</dbReference>
<dbReference type="FunFam" id="3.40.50.300:FF:001329">
    <property type="entry name" value="Small GTP-binding protein, putative"/>
    <property type="match status" value="1"/>
</dbReference>
<dbReference type="STRING" id="45351.A7SGW2"/>
<evidence type="ECO:0000313" key="6">
    <source>
        <dbReference type="Proteomes" id="UP000001593"/>
    </source>
</evidence>
<dbReference type="OrthoDB" id="5979828at2759"/>
<dbReference type="InterPro" id="IPR027417">
    <property type="entry name" value="P-loop_NTPase"/>
</dbReference>
<dbReference type="AlphaFoldDB" id="A7SGW2"/>
<dbReference type="PROSITE" id="PS51421">
    <property type="entry name" value="RAS"/>
    <property type="match status" value="1"/>
</dbReference>
<name>A7SGW2_NEMVE</name>
<dbReference type="SMART" id="SM00173">
    <property type="entry name" value="RAS"/>
    <property type="match status" value="1"/>
</dbReference>
<reference evidence="5 6" key="1">
    <citation type="journal article" date="2007" name="Science">
        <title>Sea anemone genome reveals ancestral eumetazoan gene repertoire and genomic organization.</title>
        <authorList>
            <person name="Putnam N.H."/>
            <person name="Srivastava M."/>
            <person name="Hellsten U."/>
            <person name="Dirks B."/>
            <person name="Chapman J."/>
            <person name="Salamov A."/>
            <person name="Terry A."/>
            <person name="Shapiro H."/>
            <person name="Lindquist E."/>
            <person name="Kapitonov V.V."/>
            <person name="Jurka J."/>
            <person name="Genikhovich G."/>
            <person name="Grigoriev I.V."/>
            <person name="Lucas S.M."/>
            <person name="Steele R.E."/>
            <person name="Finnerty J.R."/>
            <person name="Technau U."/>
            <person name="Martindale M.Q."/>
            <person name="Rokhsar D.S."/>
        </authorList>
    </citation>
    <scope>NUCLEOTIDE SEQUENCE [LARGE SCALE GENOMIC DNA]</scope>
    <source>
        <strain evidence="6">CH2 X CH6</strain>
    </source>
</reference>
<dbReference type="InterPro" id="IPR005225">
    <property type="entry name" value="Small_GTP-bd"/>
</dbReference>
<keyword evidence="2" id="KW-0547">Nucleotide-binding</keyword>
<dbReference type="PANTHER" id="PTHR47977">
    <property type="entry name" value="RAS-RELATED PROTEIN RAB"/>
    <property type="match status" value="1"/>
</dbReference>
<proteinExistence type="predicted"/>
<dbReference type="InterPro" id="IPR001806">
    <property type="entry name" value="Small_GTPase"/>
</dbReference>
<dbReference type="GO" id="GO:0015031">
    <property type="term" value="P:protein transport"/>
    <property type="evidence" value="ECO:0007669"/>
    <property type="project" value="UniProtKB-KW"/>
</dbReference>
<organism evidence="5 6">
    <name type="scientific">Nematostella vectensis</name>
    <name type="common">Starlet sea anemone</name>
    <dbReference type="NCBI Taxonomy" id="45351"/>
    <lineage>
        <taxon>Eukaryota</taxon>
        <taxon>Metazoa</taxon>
        <taxon>Cnidaria</taxon>
        <taxon>Anthozoa</taxon>
        <taxon>Hexacorallia</taxon>
        <taxon>Actiniaria</taxon>
        <taxon>Edwardsiidae</taxon>
        <taxon>Nematostella</taxon>
    </lineage>
</organism>
<keyword evidence="6" id="KW-1185">Reference proteome</keyword>
<evidence type="ECO:0000256" key="1">
    <source>
        <dbReference type="ARBA" id="ARBA00022448"/>
    </source>
</evidence>
<dbReference type="EMBL" id="DS469655">
    <property type="protein sequence ID" value="EDO37050.1"/>
    <property type="molecule type" value="Genomic_DNA"/>
</dbReference>
<keyword evidence="3" id="KW-0653">Protein transport</keyword>
<dbReference type="NCBIfam" id="TIGR00231">
    <property type="entry name" value="small_GTP"/>
    <property type="match status" value="1"/>
</dbReference>